<feature type="region of interest" description="Disordered" evidence="10">
    <location>
        <begin position="854"/>
        <end position="988"/>
    </location>
</feature>
<keyword evidence="3" id="KW-0677">Repeat</keyword>
<feature type="compositionally biased region" description="Basic and acidic residues" evidence="10">
    <location>
        <begin position="289"/>
        <end position="308"/>
    </location>
</feature>
<feature type="domain" description="C2" evidence="11">
    <location>
        <begin position="1057"/>
        <end position="1175"/>
    </location>
</feature>
<dbReference type="SUPFAM" id="SSF49562">
    <property type="entry name" value="C2 domain (Calcium/lipid-binding domain, CaLB)"/>
    <property type="match status" value="2"/>
</dbReference>
<evidence type="ECO:0000256" key="10">
    <source>
        <dbReference type="SAM" id="MobiDB-lite"/>
    </source>
</evidence>
<feature type="compositionally biased region" description="Basic and acidic residues" evidence="10">
    <location>
        <begin position="317"/>
        <end position="341"/>
    </location>
</feature>
<feature type="region of interest" description="Disordered" evidence="10">
    <location>
        <begin position="622"/>
        <end position="653"/>
    </location>
</feature>
<feature type="compositionally biased region" description="Polar residues" evidence="10">
    <location>
        <begin position="908"/>
        <end position="919"/>
    </location>
</feature>
<dbReference type="GO" id="GO:0031267">
    <property type="term" value="F:small GTPase binding"/>
    <property type="evidence" value="ECO:0007669"/>
    <property type="project" value="InterPro"/>
</dbReference>
<dbReference type="GO" id="GO:0050806">
    <property type="term" value="P:positive regulation of synaptic transmission"/>
    <property type="evidence" value="ECO:0007669"/>
    <property type="project" value="TreeGrafter"/>
</dbReference>
<evidence type="ECO:0000313" key="15">
    <source>
        <dbReference type="RefSeq" id="XP_032037207.1"/>
    </source>
</evidence>
<dbReference type="GO" id="GO:0048167">
    <property type="term" value="P:regulation of synaptic plasticity"/>
    <property type="evidence" value="ECO:0007669"/>
    <property type="project" value="TreeGrafter"/>
</dbReference>
<evidence type="ECO:0000259" key="12">
    <source>
        <dbReference type="PROSITE" id="PS50106"/>
    </source>
</evidence>
<feature type="domain" description="C2" evidence="11">
    <location>
        <begin position="665"/>
        <end position="788"/>
    </location>
</feature>
<dbReference type="Proteomes" id="UP000504639">
    <property type="component" value="Chromosome 2"/>
</dbReference>
<dbReference type="Gene3D" id="2.30.42.10">
    <property type="match status" value="1"/>
</dbReference>
<dbReference type="CDD" id="cd04028">
    <property type="entry name" value="C2B_RIM1alpha"/>
    <property type="match status" value="1"/>
</dbReference>
<dbReference type="GeneID" id="116485741"/>
<feature type="region of interest" description="Disordered" evidence="10">
    <location>
        <begin position="1"/>
        <end position="23"/>
    </location>
</feature>
<dbReference type="SUPFAM" id="SSF50156">
    <property type="entry name" value="PDZ domain-like"/>
    <property type="match status" value="1"/>
</dbReference>
<evidence type="ECO:0000259" key="13">
    <source>
        <dbReference type="PROSITE" id="PS50178"/>
    </source>
</evidence>
<dbReference type="Gene3D" id="3.30.40.10">
    <property type="entry name" value="Zinc/RING finger domain, C3HC4 (zinc finger)"/>
    <property type="match status" value="1"/>
</dbReference>
<evidence type="ECO:0000256" key="4">
    <source>
        <dbReference type="ARBA" id="ARBA00022771"/>
    </source>
</evidence>
<name>A0A6J3CK62_AYTFU</name>
<keyword evidence="14" id="KW-1185">Reference proteome</keyword>
<keyword evidence="2" id="KW-0479">Metal-binding</keyword>
<feature type="compositionally biased region" description="Basic and acidic residues" evidence="10">
    <location>
        <begin position="180"/>
        <end position="194"/>
    </location>
</feature>
<dbReference type="GO" id="GO:0030154">
    <property type="term" value="P:cell differentiation"/>
    <property type="evidence" value="ECO:0007669"/>
    <property type="project" value="UniProtKB-KW"/>
</dbReference>
<feature type="domain" description="FYVE-type" evidence="13">
    <location>
        <begin position="20"/>
        <end position="80"/>
    </location>
</feature>
<dbReference type="InterPro" id="IPR011011">
    <property type="entry name" value="Znf_FYVE_PHD"/>
</dbReference>
<keyword evidence="6" id="KW-0862">Zinc</keyword>
<dbReference type="AlphaFoldDB" id="A0A6J3CK62"/>
<dbReference type="InterPro" id="IPR054386">
    <property type="entry name" value="RIM_Znf"/>
</dbReference>
<feature type="compositionally biased region" description="Polar residues" evidence="10">
    <location>
        <begin position="124"/>
        <end position="155"/>
    </location>
</feature>
<feature type="compositionally biased region" description="Basic and acidic residues" evidence="10">
    <location>
        <begin position="252"/>
        <end position="273"/>
    </location>
</feature>
<feature type="region of interest" description="Disordered" evidence="10">
    <location>
        <begin position="111"/>
        <end position="470"/>
    </location>
</feature>
<dbReference type="SUPFAM" id="SSF57903">
    <property type="entry name" value="FYVE/PHD zinc finger"/>
    <property type="match status" value="1"/>
</dbReference>
<dbReference type="GO" id="GO:0048791">
    <property type="term" value="P:calcium ion-regulated exocytosis of neurotransmitter"/>
    <property type="evidence" value="ECO:0007669"/>
    <property type="project" value="TreeGrafter"/>
</dbReference>
<keyword evidence="7" id="KW-0770">Synapse</keyword>
<dbReference type="Pfam" id="PF22601">
    <property type="entry name" value="RIM2a_ZnF"/>
    <property type="match status" value="1"/>
</dbReference>
<feature type="compositionally biased region" description="Polar residues" evidence="10">
    <location>
        <begin position="359"/>
        <end position="370"/>
    </location>
</feature>
<dbReference type="FunFam" id="2.60.40.150:FF:000001">
    <property type="entry name" value="Regulating synaptic membrane exocytosis 3, isoform CRA_a"/>
    <property type="match status" value="1"/>
</dbReference>
<dbReference type="InterPro" id="IPR039032">
    <property type="entry name" value="Rim-like"/>
</dbReference>
<keyword evidence="4 9" id="KW-0863">Zinc-finger</keyword>
<gene>
    <name evidence="15" type="primary">RIMS2</name>
</gene>
<dbReference type="Pfam" id="PF00168">
    <property type="entry name" value="C2"/>
    <property type="match status" value="2"/>
</dbReference>
<dbReference type="GO" id="GO:0048788">
    <property type="term" value="C:cytoskeleton of presynaptic active zone"/>
    <property type="evidence" value="ECO:0007669"/>
    <property type="project" value="TreeGrafter"/>
</dbReference>
<dbReference type="CTD" id="9699"/>
<evidence type="ECO:0000256" key="8">
    <source>
        <dbReference type="ARBA" id="ARBA00034103"/>
    </source>
</evidence>
<dbReference type="InterPro" id="IPR013083">
    <property type="entry name" value="Znf_RING/FYVE/PHD"/>
</dbReference>
<dbReference type="RefSeq" id="XP_032037207.1">
    <property type="nucleotide sequence ID" value="XM_032181316.1"/>
</dbReference>
<dbReference type="CDD" id="cd04031">
    <property type="entry name" value="C2A_RIM1alpha"/>
    <property type="match status" value="1"/>
</dbReference>
<organism evidence="14 15">
    <name type="scientific">Aythya fuligula</name>
    <name type="common">Tufted duck</name>
    <name type="synonym">Anas fuligula</name>
    <dbReference type="NCBI Taxonomy" id="219594"/>
    <lineage>
        <taxon>Eukaryota</taxon>
        <taxon>Metazoa</taxon>
        <taxon>Chordata</taxon>
        <taxon>Craniata</taxon>
        <taxon>Vertebrata</taxon>
        <taxon>Euteleostomi</taxon>
        <taxon>Archelosauria</taxon>
        <taxon>Archosauria</taxon>
        <taxon>Dinosauria</taxon>
        <taxon>Saurischia</taxon>
        <taxon>Theropoda</taxon>
        <taxon>Coelurosauria</taxon>
        <taxon>Aves</taxon>
        <taxon>Neognathae</taxon>
        <taxon>Galloanserae</taxon>
        <taxon>Anseriformes</taxon>
        <taxon>Anatidae</taxon>
        <taxon>Aythyinae</taxon>
        <taxon>Aythya</taxon>
    </lineage>
</organism>
<proteinExistence type="predicted"/>
<dbReference type="Gene3D" id="2.60.40.150">
    <property type="entry name" value="C2 domain"/>
    <property type="match status" value="2"/>
</dbReference>
<evidence type="ECO:0000256" key="6">
    <source>
        <dbReference type="ARBA" id="ARBA00022833"/>
    </source>
</evidence>
<dbReference type="FunFam" id="2.60.40.150:FF:000003">
    <property type="entry name" value="Regulating synaptic membrane exocytosis protein 2"/>
    <property type="match status" value="1"/>
</dbReference>
<dbReference type="InterPro" id="IPR000008">
    <property type="entry name" value="C2_dom"/>
</dbReference>
<feature type="compositionally biased region" description="Polar residues" evidence="10">
    <location>
        <begin position="854"/>
        <end position="875"/>
    </location>
</feature>
<evidence type="ECO:0000259" key="11">
    <source>
        <dbReference type="PROSITE" id="PS50004"/>
    </source>
</evidence>
<dbReference type="SMART" id="SM00239">
    <property type="entry name" value="C2"/>
    <property type="match status" value="2"/>
</dbReference>
<dbReference type="Pfam" id="PF00595">
    <property type="entry name" value="PDZ"/>
    <property type="match status" value="1"/>
</dbReference>
<feature type="domain" description="PDZ" evidence="12">
    <location>
        <begin position="528"/>
        <end position="614"/>
    </location>
</feature>
<feature type="compositionally biased region" description="Low complexity" evidence="10">
    <location>
        <begin position="942"/>
        <end position="956"/>
    </location>
</feature>
<feature type="region of interest" description="Disordered" evidence="10">
    <location>
        <begin position="798"/>
        <end position="835"/>
    </location>
</feature>
<evidence type="ECO:0000313" key="14">
    <source>
        <dbReference type="Proteomes" id="UP000504639"/>
    </source>
</evidence>
<dbReference type="PANTHER" id="PTHR12157:SF15">
    <property type="entry name" value="REGULATING SYNAPTIC MEMBRANE EXOCYTOSIS PROTEIN 2"/>
    <property type="match status" value="1"/>
</dbReference>
<keyword evidence="1" id="KW-0597">Phosphoprotein</keyword>
<sequence>MYKEQVKKMGEESQQQQEQKGDAPTCGICHKTKFADGCGHNCSYCQTKFCARCGGRVSLRSNKEDKVVMWVCNLCRKQQEILTKSGAWFYNSGSNAPQQPDQEGIRGLRNEEAPQEKKAKLQEHSQYQGPPGDISTQGLDKSRSQGLTRQDSIKNGSGVKHQVTSDTTSDRKRSPSISREQNRRYDQREERDEYSQYAPSDSAMPRSPSDYSDRRSQRGPQLYEEPELGDYRDSNRRSRRRSKEYPVEEEDAQNREEYERQRREEEYQARYRSDPNLARYPVKPQPYEEQMRIHAEVSRARHERRHSDVSLANTELEDSRISMLRMERPSRQRSVSERRAAMENQRSYSMERTREAQGPSPNRQRTTNHSPPTPRRSPIPLERPDMRRSDSLRKQHHLDPNSAVRKTKREKMETMLRNDSLSSDQSESVRPPPPKPHKTKKGGKMRQVSLSSSEEELASTPEYTSCDDVEIESESVSEKGDMDYNWLDHTSWHSSEASPMSLHPVTWQPSKDGDRLIGRILLNKRLKDGSVPRDSGAMLGLKVVGGKMTESGRLCAFITKVKKGSLADTVGHLRPGDEVLEWNGRLLQGATFEEVYNIILESKPEPQVELVVSRPIGDIPRIPDSTHAQLESSSSSFESQKMDRPSISVTSPMSPGMLRDVPQFLSGQLSIKLWYDKVGHQLIVTILGAKDLPSREDGRPRNPYVKIYFLPDRSDKNKRRTKTVKKTLEPKWNQTFIYSPVHRREFRERMLEITLWDQARVREEESEFLGEILIELETALLDDEPHWYKLQTHDVSSLPLPHPSPYLPRRQLHGESPTRRLQRSKRISDSEVSDYDCDDGIGVVSDYRHNGRDLQSSTLSVPEQVMSSNHCSRSGSPHRGDSIGRTRSWSPSVPPPQSRNVDQGPRGTRSTPAHYNTLNRMERHRVIDDHYSPDRERSHPRTGSVQTSPSSTPVVGRRGRQLPQLPPKGTLERKAGGKKLRSTVQRSTETGLAVEMRNWMTRQASRESTDGSMNSYSSEGNLIFPGVRLAADSQFSDFLDGLGPAQLVGRQTLATPSMGDIQVGMMDKKGQLEVEIIRARGLVVKPGSKTLPAPYVKVYLLENGVCIAKKKTKVARKTLEPLYQQLLSFEESPQGKVLQIIVWGDYGRMDHKSFMGVAQILLDELDLSNMVIGWFKLFPPSSLVDPTLAPLTRRASQSSLESSTGPSYARS</sequence>
<dbReference type="GO" id="GO:0042734">
    <property type="term" value="C:presynaptic membrane"/>
    <property type="evidence" value="ECO:0007669"/>
    <property type="project" value="TreeGrafter"/>
</dbReference>
<dbReference type="FunFam" id="3.30.40.10:FF:000567">
    <property type="entry name" value="Regulating synaptic membrane exocytosis 1"/>
    <property type="match status" value="1"/>
</dbReference>
<dbReference type="FunFam" id="2.30.42.10:FF:000003">
    <property type="entry name" value="Regulating synaptic membrane exocytosis protein 1, putative"/>
    <property type="match status" value="1"/>
</dbReference>
<evidence type="ECO:0000256" key="7">
    <source>
        <dbReference type="ARBA" id="ARBA00023018"/>
    </source>
</evidence>
<dbReference type="GO" id="GO:0042391">
    <property type="term" value="P:regulation of membrane potential"/>
    <property type="evidence" value="ECO:0007669"/>
    <property type="project" value="TreeGrafter"/>
</dbReference>
<feature type="compositionally biased region" description="Basic and acidic residues" evidence="10">
    <location>
        <begin position="1"/>
        <end position="11"/>
    </location>
</feature>
<dbReference type="PANTHER" id="PTHR12157">
    <property type="entry name" value="REGULATING SYNAPTIC MEMBRANE EXOCYTOSIS PROTEIN"/>
    <property type="match status" value="1"/>
</dbReference>
<dbReference type="InterPro" id="IPR001478">
    <property type="entry name" value="PDZ"/>
</dbReference>
<feature type="compositionally biased region" description="Basic and acidic residues" evidence="10">
    <location>
        <begin position="111"/>
        <end position="123"/>
    </location>
</feature>
<feature type="compositionally biased region" description="Basic and acidic residues" evidence="10">
    <location>
        <begin position="920"/>
        <end position="939"/>
    </location>
</feature>
<dbReference type="CDD" id="cd06714">
    <property type="entry name" value="PDZ_RIM-like"/>
    <property type="match status" value="1"/>
</dbReference>
<evidence type="ECO:0000256" key="1">
    <source>
        <dbReference type="ARBA" id="ARBA00022553"/>
    </source>
</evidence>
<dbReference type="InterPro" id="IPR036034">
    <property type="entry name" value="PDZ_sf"/>
</dbReference>
<dbReference type="InterPro" id="IPR017455">
    <property type="entry name" value="Znf_FYVE-rel"/>
</dbReference>
<reference evidence="15" key="1">
    <citation type="submission" date="2025-08" db="UniProtKB">
        <authorList>
            <consortium name="RefSeq"/>
        </authorList>
    </citation>
    <scope>IDENTIFICATION</scope>
    <source>
        <tissue evidence="15">Lung</tissue>
    </source>
</reference>
<dbReference type="PROSITE" id="PS50178">
    <property type="entry name" value="ZF_FYVE"/>
    <property type="match status" value="1"/>
</dbReference>
<evidence type="ECO:0000256" key="5">
    <source>
        <dbReference type="ARBA" id="ARBA00022782"/>
    </source>
</evidence>
<comment type="subcellular location">
    <subcellularLocation>
        <location evidence="8">Synapse</location>
    </subcellularLocation>
</comment>
<dbReference type="GO" id="GO:0008270">
    <property type="term" value="F:zinc ion binding"/>
    <property type="evidence" value="ECO:0007669"/>
    <property type="project" value="UniProtKB-KW"/>
</dbReference>
<feature type="compositionally biased region" description="Basic residues" evidence="10">
    <location>
        <begin position="435"/>
        <end position="444"/>
    </location>
</feature>
<protein>
    <submittedName>
        <fullName evidence="15">Regulating synaptic membrane exocytosis protein 2 isoform X15</fullName>
    </submittedName>
</protein>
<feature type="compositionally biased region" description="Basic and acidic residues" evidence="10">
    <location>
        <begin position="382"/>
        <end position="399"/>
    </location>
</feature>
<dbReference type="PROSITE" id="PS50106">
    <property type="entry name" value="PDZ"/>
    <property type="match status" value="1"/>
</dbReference>
<dbReference type="PROSITE" id="PS50004">
    <property type="entry name" value="C2"/>
    <property type="match status" value="2"/>
</dbReference>
<dbReference type="GO" id="GO:0044325">
    <property type="term" value="F:transmembrane transporter binding"/>
    <property type="evidence" value="ECO:0007669"/>
    <property type="project" value="TreeGrafter"/>
</dbReference>
<evidence type="ECO:0000256" key="2">
    <source>
        <dbReference type="ARBA" id="ARBA00022723"/>
    </source>
</evidence>
<keyword evidence="5" id="KW-0221">Differentiation</keyword>
<feature type="compositionally biased region" description="Polar residues" evidence="10">
    <location>
        <begin position="417"/>
        <end position="428"/>
    </location>
</feature>
<dbReference type="GO" id="GO:2000300">
    <property type="term" value="P:regulation of synaptic vesicle exocytosis"/>
    <property type="evidence" value="ECO:0007669"/>
    <property type="project" value="TreeGrafter"/>
</dbReference>
<evidence type="ECO:0000256" key="3">
    <source>
        <dbReference type="ARBA" id="ARBA00022737"/>
    </source>
</evidence>
<evidence type="ECO:0000256" key="9">
    <source>
        <dbReference type="PROSITE-ProRule" id="PRU00091"/>
    </source>
</evidence>
<accession>A0A6J3CK62</accession>
<dbReference type="SMART" id="SM00228">
    <property type="entry name" value="PDZ"/>
    <property type="match status" value="1"/>
</dbReference>
<dbReference type="InterPro" id="IPR035892">
    <property type="entry name" value="C2_domain_sf"/>
</dbReference>